<name>A0AA40RTD7_STUST</name>
<dbReference type="GO" id="GO:0016757">
    <property type="term" value="F:glycosyltransferase activity"/>
    <property type="evidence" value="ECO:0007669"/>
    <property type="project" value="InterPro"/>
</dbReference>
<dbReference type="PANTHER" id="PTHR46401:SF2">
    <property type="entry name" value="GLYCOSYLTRANSFERASE WBBK-RELATED"/>
    <property type="match status" value="1"/>
</dbReference>
<evidence type="ECO:0000259" key="2">
    <source>
        <dbReference type="Pfam" id="PF00534"/>
    </source>
</evidence>
<dbReference type="InterPro" id="IPR001296">
    <property type="entry name" value="Glyco_trans_1"/>
</dbReference>
<dbReference type="FunFam" id="3.40.50.2000:FF:000119">
    <property type="entry name" value="Glycosyl transferase group 1"/>
    <property type="match status" value="1"/>
</dbReference>
<reference evidence="4" key="1">
    <citation type="submission" date="2020-02" db="EMBL/GenBank/DDBJ databases">
        <title>Synteny-based analysis reveals conserved mechanism for high triclosan tolerance in Pseudomonas, as well as instances of horizontal transfer.</title>
        <authorList>
            <person name="Mcfarland A.G."/>
            <person name="Bertucci H.K."/>
            <person name="Litmann E."/>
            <person name="Shen J."/>
            <person name="Huttenhower C."/>
            <person name="Hartmann E.M."/>
        </authorList>
    </citation>
    <scope>NUCLEOTIDE SEQUENCE</scope>
    <source>
        <strain evidence="4">109A1</strain>
    </source>
</reference>
<accession>A0AA40RTD7</accession>
<feature type="domain" description="Glycosyl transferase family 1" evidence="2">
    <location>
        <begin position="204"/>
        <end position="349"/>
    </location>
</feature>
<protein>
    <submittedName>
        <fullName evidence="4">Glycosyltransferase family 4 protein</fullName>
    </submittedName>
</protein>
<dbReference type="Pfam" id="PF00534">
    <property type="entry name" value="Glycos_transf_1"/>
    <property type="match status" value="1"/>
</dbReference>
<dbReference type="RefSeq" id="WP_181121163.1">
    <property type="nucleotide sequence ID" value="NZ_JAAMRD010000009.1"/>
</dbReference>
<dbReference type="InterPro" id="IPR028098">
    <property type="entry name" value="Glyco_trans_4-like_N"/>
</dbReference>
<gene>
    <name evidence="4" type="ORF">G7024_12875</name>
</gene>
<evidence type="ECO:0000313" key="4">
    <source>
        <dbReference type="EMBL" id="MBA1305297.1"/>
    </source>
</evidence>
<comment type="caution">
    <text evidence="4">The sequence shown here is derived from an EMBL/GenBank/DDBJ whole genome shotgun (WGS) entry which is preliminary data.</text>
</comment>
<evidence type="ECO:0000313" key="5">
    <source>
        <dbReference type="Proteomes" id="UP001138621"/>
    </source>
</evidence>
<sequence length="380" mass="43139">MKVVLSVESVRFPLTGIGRYTYELARGLQDDSLVDELVFFSGNRTSYTLPSPRNDAGGGYKLKRLVQNSHLAVELYRLIMPSIRRRALKSYSDHIYHGTNFFVPPFAGRSLATFHDLSPFILSHFHSPQRNRYAQREMENSLKRASCLISVSEFGRREISEYFSWPMDNIYTVHLASSGVFRPRVESEVSETLSKYGLSPGCYSLFIGTIEPRKNIETLLKAYRSLPMETRRRWPLILSGYKGWRSESIHERIKAAECEGWARYLGFVASEDLPALYSGARLFAFPSFYEGFGLPVLEALSSGIPVVCSNSSSLPEVSGGAALMCDPLDVDALRGNLRRALEDEQWRVTAVQQGVRHAARFSWKQCSRRTAEVYRKVMDK</sequence>
<evidence type="ECO:0000256" key="1">
    <source>
        <dbReference type="ARBA" id="ARBA00022679"/>
    </source>
</evidence>
<proteinExistence type="predicted"/>
<dbReference type="PANTHER" id="PTHR46401">
    <property type="entry name" value="GLYCOSYLTRANSFERASE WBBK-RELATED"/>
    <property type="match status" value="1"/>
</dbReference>
<dbReference type="EMBL" id="JAAMRD010000009">
    <property type="protein sequence ID" value="MBA1305297.1"/>
    <property type="molecule type" value="Genomic_DNA"/>
</dbReference>
<dbReference type="Proteomes" id="UP001138621">
    <property type="component" value="Unassembled WGS sequence"/>
</dbReference>
<dbReference type="AlphaFoldDB" id="A0AA40RTD7"/>
<keyword evidence="1" id="KW-0808">Transferase</keyword>
<organism evidence="4 5">
    <name type="scientific">Stutzerimonas stutzeri</name>
    <name type="common">Pseudomonas stutzeri</name>
    <dbReference type="NCBI Taxonomy" id="316"/>
    <lineage>
        <taxon>Bacteria</taxon>
        <taxon>Pseudomonadati</taxon>
        <taxon>Pseudomonadota</taxon>
        <taxon>Gammaproteobacteria</taxon>
        <taxon>Pseudomonadales</taxon>
        <taxon>Pseudomonadaceae</taxon>
        <taxon>Stutzerimonas</taxon>
    </lineage>
</organism>
<dbReference type="GO" id="GO:0009103">
    <property type="term" value="P:lipopolysaccharide biosynthetic process"/>
    <property type="evidence" value="ECO:0007669"/>
    <property type="project" value="TreeGrafter"/>
</dbReference>
<feature type="domain" description="Glycosyltransferase subfamily 4-like N-terminal" evidence="3">
    <location>
        <begin position="16"/>
        <end position="174"/>
    </location>
</feature>
<dbReference type="CDD" id="cd03809">
    <property type="entry name" value="GT4_MtfB-like"/>
    <property type="match status" value="1"/>
</dbReference>
<dbReference type="SUPFAM" id="SSF53756">
    <property type="entry name" value="UDP-Glycosyltransferase/glycogen phosphorylase"/>
    <property type="match status" value="1"/>
</dbReference>
<dbReference type="Gene3D" id="3.40.50.2000">
    <property type="entry name" value="Glycogen Phosphorylase B"/>
    <property type="match status" value="2"/>
</dbReference>
<dbReference type="Pfam" id="PF13439">
    <property type="entry name" value="Glyco_transf_4"/>
    <property type="match status" value="1"/>
</dbReference>
<evidence type="ECO:0000259" key="3">
    <source>
        <dbReference type="Pfam" id="PF13439"/>
    </source>
</evidence>